<dbReference type="Pfam" id="PF01855">
    <property type="entry name" value="POR_N"/>
    <property type="match status" value="1"/>
</dbReference>
<protein>
    <submittedName>
        <fullName evidence="4">2-oxoglutarate ferredoxin oxidoreductase subunit alpha</fullName>
    </submittedName>
</protein>
<dbReference type="EMBL" id="FNWJ01000001">
    <property type="protein sequence ID" value="SEH10402.1"/>
    <property type="molecule type" value="Genomic_DNA"/>
</dbReference>
<accession>A0A1H6FJ12</accession>
<keyword evidence="1" id="KW-0560">Oxidoreductase</keyword>
<sequence length="619" mass="66929">MAKTLEKKDQVVVRFAGDSGDGMQVVGSRFTDETAAAGNDLATLPDFPAEIRAPAGTPHGVSAFQIHFASRDILTPGDRPNVLVAMNPAALKVNLPALERGGTIIVNEDGFNDNNLRKAGYASNPLEDGSLDGYKVFRVPMTSLTVQATQGIAGLTSRDAARSKNFFALGLVSWLYGRPTEPTVTWIERRFAERPAIRDANLAAFRAGWNFGETTEALAVHYEVEPAQLPPGTYRNVNGTQATALGLIAASVRSGLPLFYASYPITPASELLHTLSRQRRFGVRTVQAEDEIAAAGMALGAAFAGSLAVTATSGPGMDLKAETIGLAVALELPLVVIDVQRAGPSTGMPTKTEASDLLMALYGRHGESPLPVIAAPTPSGCFDAAFEAARIAITYRTPVILLTDTFLANSSEPWRLPAVDELPEIDPEFASPLPDGAKFLPYARDERLRRPWAIPGTPGLQHRIGGLEKQHETGAISYDPANHEFMTRLREERIARIADELPELVVDDPDGADLLVLGWGSTYGAIHGAVRKLRRERGAKVAVAHLTHLNPLPRNTGEVLRRYRRVLVPELNRGQLAKILRAEFLVDVESYSKVNGLPLFTGDVLEQIELRLDRARRVA</sequence>
<dbReference type="GO" id="GO:0016903">
    <property type="term" value="F:oxidoreductase activity, acting on the aldehyde or oxo group of donors"/>
    <property type="evidence" value="ECO:0007669"/>
    <property type="project" value="InterPro"/>
</dbReference>
<dbReference type="OrthoDB" id="9794954at2"/>
<dbReference type="FunFam" id="3.40.50.970:FF:000022">
    <property type="entry name" value="2-oxoglutarate ferredoxin oxidoreductase alpha subunit"/>
    <property type="match status" value="1"/>
</dbReference>
<dbReference type="InterPro" id="IPR050722">
    <property type="entry name" value="Pyruvate:ferred/Flavod_OxRd"/>
</dbReference>
<name>A0A1H6FJ12_THEAL</name>
<dbReference type="InterPro" id="IPR002880">
    <property type="entry name" value="Pyrv_Fd/Flavodoxin_OxRdtase_N"/>
</dbReference>
<feature type="domain" description="Pyruvate/ketoisovalerate oxidoreductase catalytic" evidence="2">
    <location>
        <begin position="20"/>
        <end position="208"/>
    </location>
</feature>
<evidence type="ECO:0000259" key="3">
    <source>
        <dbReference type="Pfam" id="PF01855"/>
    </source>
</evidence>
<feature type="domain" description="Pyruvate flavodoxin/ferredoxin oxidoreductase pyrimidine binding" evidence="3">
    <location>
        <begin position="258"/>
        <end position="469"/>
    </location>
</feature>
<keyword evidence="5" id="KW-1185">Reference proteome</keyword>
<dbReference type="InterPro" id="IPR029061">
    <property type="entry name" value="THDP-binding"/>
</dbReference>
<evidence type="ECO:0000259" key="2">
    <source>
        <dbReference type="Pfam" id="PF01558"/>
    </source>
</evidence>
<dbReference type="InterPro" id="IPR019752">
    <property type="entry name" value="Pyrv/ketoisovalerate_OxRed_cat"/>
</dbReference>
<dbReference type="SUPFAM" id="SSF52922">
    <property type="entry name" value="TK C-terminal domain-like"/>
    <property type="match status" value="1"/>
</dbReference>
<dbReference type="Proteomes" id="UP000222056">
    <property type="component" value="Unassembled WGS sequence"/>
</dbReference>
<dbReference type="InterPro" id="IPR022367">
    <property type="entry name" value="2-oxoacid/accept_OxRdtase_asu"/>
</dbReference>
<dbReference type="NCBIfam" id="TIGR03710">
    <property type="entry name" value="OAFO_sf"/>
    <property type="match status" value="1"/>
</dbReference>
<dbReference type="Gene3D" id="3.40.50.970">
    <property type="match status" value="1"/>
</dbReference>
<dbReference type="GO" id="GO:0006979">
    <property type="term" value="P:response to oxidative stress"/>
    <property type="evidence" value="ECO:0007669"/>
    <property type="project" value="TreeGrafter"/>
</dbReference>
<organism evidence="4 5">
    <name type="scientific">Thermoleophilum album</name>
    <dbReference type="NCBI Taxonomy" id="29539"/>
    <lineage>
        <taxon>Bacteria</taxon>
        <taxon>Bacillati</taxon>
        <taxon>Actinomycetota</taxon>
        <taxon>Thermoleophilia</taxon>
        <taxon>Thermoleophilales</taxon>
        <taxon>Thermoleophilaceae</taxon>
        <taxon>Thermoleophilum</taxon>
    </lineage>
</organism>
<dbReference type="RefSeq" id="WP_093115497.1">
    <property type="nucleotide sequence ID" value="NZ_FNWJ01000001.1"/>
</dbReference>
<dbReference type="Gene3D" id="3.40.50.920">
    <property type="match status" value="1"/>
</dbReference>
<dbReference type="SUPFAM" id="SSF53323">
    <property type="entry name" value="Pyruvate-ferredoxin oxidoreductase, PFOR, domain III"/>
    <property type="match status" value="1"/>
</dbReference>
<dbReference type="SUPFAM" id="SSF52518">
    <property type="entry name" value="Thiamin diphosphate-binding fold (THDP-binding)"/>
    <property type="match status" value="1"/>
</dbReference>
<dbReference type="CDD" id="cd07034">
    <property type="entry name" value="TPP_PYR_PFOR_IOR-alpha_like"/>
    <property type="match status" value="1"/>
</dbReference>
<proteinExistence type="predicted"/>
<reference evidence="5" key="1">
    <citation type="submission" date="2016-10" db="EMBL/GenBank/DDBJ databases">
        <authorList>
            <person name="Varghese N."/>
            <person name="Submissions S."/>
        </authorList>
    </citation>
    <scope>NUCLEOTIDE SEQUENCE [LARGE SCALE GENOMIC DNA]</scope>
    <source>
        <strain evidence="5">ATCC 35263</strain>
    </source>
</reference>
<gene>
    <name evidence="4" type="ORF">SAMN02745716_0251</name>
</gene>
<dbReference type="STRING" id="29539.SAMN02745716_0251"/>
<dbReference type="GO" id="GO:0000287">
    <property type="term" value="F:magnesium ion binding"/>
    <property type="evidence" value="ECO:0007669"/>
    <property type="project" value="UniProtKB-ARBA"/>
</dbReference>
<dbReference type="Pfam" id="PF01558">
    <property type="entry name" value="POR"/>
    <property type="match status" value="1"/>
</dbReference>
<evidence type="ECO:0000313" key="4">
    <source>
        <dbReference type="EMBL" id="SEH10402.1"/>
    </source>
</evidence>
<dbReference type="PANTHER" id="PTHR32154:SF20">
    <property type="entry name" value="2-OXOGLUTARATE OXIDOREDUCTASE SUBUNIT KORA"/>
    <property type="match status" value="1"/>
</dbReference>
<dbReference type="Gene3D" id="3.40.920.10">
    <property type="entry name" value="Pyruvate-ferredoxin oxidoreductase, PFOR, domain III"/>
    <property type="match status" value="1"/>
</dbReference>
<dbReference type="InterPro" id="IPR009014">
    <property type="entry name" value="Transketo_C/PFOR_II"/>
</dbReference>
<evidence type="ECO:0000313" key="5">
    <source>
        <dbReference type="Proteomes" id="UP000222056"/>
    </source>
</evidence>
<evidence type="ECO:0000256" key="1">
    <source>
        <dbReference type="ARBA" id="ARBA00023002"/>
    </source>
</evidence>
<dbReference type="InterPro" id="IPR002869">
    <property type="entry name" value="Pyrv_flavodox_OxRed_cen"/>
</dbReference>
<dbReference type="AlphaFoldDB" id="A0A1H6FJ12"/>
<dbReference type="PANTHER" id="PTHR32154">
    <property type="entry name" value="PYRUVATE-FLAVODOXIN OXIDOREDUCTASE-RELATED"/>
    <property type="match status" value="1"/>
</dbReference>